<dbReference type="GO" id="GO:0005524">
    <property type="term" value="F:ATP binding"/>
    <property type="evidence" value="ECO:0007669"/>
    <property type="project" value="UniProtKB-UniRule"/>
</dbReference>
<dbReference type="Pfam" id="PF05362">
    <property type="entry name" value="Lon_C"/>
    <property type="match status" value="1"/>
</dbReference>
<dbReference type="SUPFAM" id="SSF88697">
    <property type="entry name" value="PUA domain-like"/>
    <property type="match status" value="1"/>
</dbReference>
<dbReference type="InterPro" id="IPR003593">
    <property type="entry name" value="AAA+_ATPase"/>
</dbReference>
<comment type="catalytic activity">
    <reaction evidence="9 10 11 14">
        <text>Hydrolysis of proteins in presence of ATP.</text>
        <dbReference type="EC" id="3.4.21.53"/>
    </reaction>
</comment>
<evidence type="ECO:0000256" key="6">
    <source>
        <dbReference type="ARBA" id="ARBA00022825"/>
    </source>
</evidence>
<dbReference type="InterPro" id="IPR046336">
    <property type="entry name" value="Lon_prtase_N_sf"/>
</dbReference>
<evidence type="ECO:0000256" key="14">
    <source>
        <dbReference type="PROSITE-ProRule" id="PRU01122"/>
    </source>
</evidence>
<keyword evidence="8 10" id="KW-0346">Stress response</keyword>
<keyword evidence="3 10" id="KW-0645">Protease</keyword>
<comment type="similarity">
    <text evidence="10 11 14 15">Belongs to the peptidase S16 family.</text>
</comment>
<keyword evidence="7 10" id="KW-0067">ATP-binding</keyword>
<dbReference type="InterPro" id="IPR014721">
    <property type="entry name" value="Ribsml_uS5_D2-typ_fold_subgr"/>
</dbReference>
<reference evidence="18 19" key="1">
    <citation type="submission" date="2013-08" db="EMBL/GenBank/DDBJ databases">
        <authorList>
            <person name="Weinstock G."/>
            <person name="Sodergren E."/>
            <person name="Wylie T."/>
            <person name="Fulton L."/>
            <person name="Fulton R."/>
            <person name="Fronick C."/>
            <person name="O'Laughlin M."/>
            <person name="Godfrey J."/>
            <person name="Miner T."/>
            <person name="Herter B."/>
            <person name="Appelbaum E."/>
            <person name="Cordes M."/>
            <person name="Lek S."/>
            <person name="Wollam A."/>
            <person name="Pepin K.H."/>
            <person name="Palsikar V.B."/>
            <person name="Mitreva M."/>
            <person name="Wilson R.K."/>
        </authorList>
    </citation>
    <scope>NUCLEOTIDE SEQUENCE [LARGE SCALE GENOMIC DNA]</scope>
    <source>
        <strain evidence="18 19">ATCC BAA-474</strain>
    </source>
</reference>
<dbReference type="InterPro" id="IPR020568">
    <property type="entry name" value="Ribosomal_Su5_D2-typ_SF"/>
</dbReference>
<keyword evidence="5 10" id="KW-0378">Hydrolase</keyword>
<feature type="domain" description="Lon proteolytic" evidence="16">
    <location>
        <begin position="607"/>
        <end position="793"/>
    </location>
</feature>
<evidence type="ECO:0000256" key="4">
    <source>
        <dbReference type="ARBA" id="ARBA00022741"/>
    </source>
</evidence>
<dbReference type="InterPro" id="IPR015947">
    <property type="entry name" value="PUA-like_sf"/>
</dbReference>
<evidence type="ECO:0000256" key="10">
    <source>
        <dbReference type="HAMAP-Rule" id="MF_01973"/>
    </source>
</evidence>
<dbReference type="PROSITE" id="PS51787">
    <property type="entry name" value="LON_N"/>
    <property type="match status" value="1"/>
</dbReference>
<dbReference type="Proteomes" id="UP000017081">
    <property type="component" value="Unassembled WGS sequence"/>
</dbReference>
<dbReference type="EC" id="3.4.21.53" evidence="10 11"/>
<evidence type="ECO:0000256" key="2">
    <source>
        <dbReference type="ARBA" id="ARBA00022490"/>
    </source>
</evidence>
<dbReference type="PROSITE" id="PS01046">
    <property type="entry name" value="LON_SER"/>
    <property type="match status" value="1"/>
</dbReference>
<dbReference type="GO" id="GO:0034605">
    <property type="term" value="P:cellular response to heat"/>
    <property type="evidence" value="ECO:0007669"/>
    <property type="project" value="UniProtKB-UniRule"/>
</dbReference>
<evidence type="ECO:0000256" key="3">
    <source>
        <dbReference type="ARBA" id="ARBA00022670"/>
    </source>
</evidence>
<evidence type="ECO:0000256" key="1">
    <source>
        <dbReference type="ARBA" id="ARBA00004496"/>
    </source>
</evidence>
<evidence type="ECO:0000256" key="7">
    <source>
        <dbReference type="ARBA" id="ARBA00022840"/>
    </source>
</evidence>
<dbReference type="Gene3D" id="1.20.58.1480">
    <property type="match status" value="1"/>
</dbReference>
<dbReference type="InterPro" id="IPR027065">
    <property type="entry name" value="Lon_Prtase"/>
</dbReference>
<dbReference type="PATRIC" id="fig|1319815.3.peg.202"/>
<evidence type="ECO:0000256" key="11">
    <source>
        <dbReference type="PIRNR" id="PIRNR001174"/>
    </source>
</evidence>
<dbReference type="GO" id="GO:0004176">
    <property type="term" value="F:ATP-dependent peptidase activity"/>
    <property type="evidence" value="ECO:0007669"/>
    <property type="project" value="UniProtKB-UniRule"/>
</dbReference>
<dbReference type="NCBIfam" id="TIGR00763">
    <property type="entry name" value="lon"/>
    <property type="match status" value="1"/>
</dbReference>
<dbReference type="Pfam" id="PF22667">
    <property type="entry name" value="Lon_lid"/>
    <property type="match status" value="1"/>
</dbReference>
<protein>
    <recommendedName>
        <fullName evidence="10 11">Lon protease</fullName>
        <ecNumber evidence="10 11">3.4.21.53</ecNumber>
    </recommendedName>
    <alternativeName>
        <fullName evidence="10">ATP-dependent protease La</fullName>
    </alternativeName>
</protein>
<dbReference type="SUPFAM" id="SSF52540">
    <property type="entry name" value="P-loop containing nucleoside triphosphate hydrolases"/>
    <property type="match status" value="1"/>
</dbReference>
<evidence type="ECO:0000256" key="5">
    <source>
        <dbReference type="ARBA" id="ARBA00022801"/>
    </source>
</evidence>
<dbReference type="InterPro" id="IPR003959">
    <property type="entry name" value="ATPase_AAA_core"/>
</dbReference>
<dbReference type="Gene3D" id="3.30.230.10">
    <property type="match status" value="1"/>
</dbReference>
<dbReference type="RefSeq" id="WP_023049761.1">
    <property type="nucleotide sequence ID" value="NZ_CP173065.2"/>
</dbReference>
<accession>U7VFH0</accession>
<dbReference type="GO" id="GO:0043565">
    <property type="term" value="F:sequence-specific DNA binding"/>
    <property type="evidence" value="ECO:0007669"/>
    <property type="project" value="UniProtKB-UniRule"/>
</dbReference>
<dbReference type="PIRSF" id="PIRSF001174">
    <property type="entry name" value="Lon_proteas"/>
    <property type="match status" value="1"/>
</dbReference>
<dbReference type="HAMAP" id="MF_01973">
    <property type="entry name" value="lon_bact"/>
    <property type="match status" value="1"/>
</dbReference>
<evidence type="ECO:0000313" key="19">
    <source>
        <dbReference type="Proteomes" id="UP000017081"/>
    </source>
</evidence>
<keyword evidence="4 10" id="KW-0547">Nucleotide-binding</keyword>
<evidence type="ECO:0000256" key="15">
    <source>
        <dbReference type="RuleBase" id="RU000591"/>
    </source>
</evidence>
<dbReference type="STRING" id="1319815.HMPREF0202_00212"/>
<dbReference type="SMART" id="SM00464">
    <property type="entry name" value="LON"/>
    <property type="match status" value="1"/>
</dbReference>
<dbReference type="Pfam" id="PF00004">
    <property type="entry name" value="AAA"/>
    <property type="match status" value="1"/>
</dbReference>
<comment type="subunit">
    <text evidence="10 11">Homohexamer. Organized in a ring with a central cavity.</text>
</comment>
<dbReference type="GO" id="GO:0006515">
    <property type="term" value="P:protein quality control for misfolded or incompletely synthesized proteins"/>
    <property type="evidence" value="ECO:0007669"/>
    <property type="project" value="UniProtKB-UniRule"/>
</dbReference>
<evidence type="ECO:0000256" key="12">
    <source>
        <dbReference type="PIRSR" id="PIRSR001174-1"/>
    </source>
</evidence>
<keyword evidence="19" id="KW-1185">Reference proteome</keyword>
<feature type="binding site" evidence="10 13">
    <location>
        <begin position="371"/>
        <end position="378"/>
    </location>
    <ligand>
        <name>ATP</name>
        <dbReference type="ChEBI" id="CHEBI:30616"/>
    </ligand>
</feature>
<proteinExistence type="evidence at transcript level"/>
<dbReference type="InterPro" id="IPR027543">
    <property type="entry name" value="Lon_bac"/>
</dbReference>
<dbReference type="CDD" id="cd19500">
    <property type="entry name" value="RecA-like_Lon"/>
    <property type="match status" value="1"/>
</dbReference>
<dbReference type="Gene3D" id="1.20.5.5270">
    <property type="match status" value="1"/>
</dbReference>
<organism evidence="18 19">
    <name type="scientific">Cetobacterium somerae ATCC BAA-474</name>
    <dbReference type="NCBI Taxonomy" id="1319815"/>
    <lineage>
        <taxon>Bacteria</taxon>
        <taxon>Fusobacteriati</taxon>
        <taxon>Fusobacteriota</taxon>
        <taxon>Fusobacteriia</taxon>
        <taxon>Fusobacteriales</taxon>
        <taxon>Fusobacteriaceae</taxon>
        <taxon>Cetobacterium</taxon>
    </lineage>
</organism>
<evidence type="ECO:0000256" key="8">
    <source>
        <dbReference type="ARBA" id="ARBA00023016"/>
    </source>
</evidence>
<evidence type="ECO:0000256" key="13">
    <source>
        <dbReference type="PIRSR" id="PIRSR001174-2"/>
    </source>
</evidence>
<dbReference type="Gene3D" id="3.40.50.300">
    <property type="entry name" value="P-loop containing nucleotide triphosphate hydrolases"/>
    <property type="match status" value="1"/>
</dbReference>
<sequence>MTSTNNNSTDLVNIRDLLPEDIPILPLVIRPIFPNILTPIAFTGEDFLQAIKDAEEHYNGFIGLVFVKDIDDNDYFNSTLYDVGTVVKINKVTSISQDSVQAIVFGVERFKKKKVVPGNSRLCWKVKYNRETTDSSVELKAYMLAIMTSLKEIFEVNPILKEELKLLVSQASYDHPSIFIDFVSSMLKAEAKDLQELLEEFSIVNRSQRLLTMLKKELEISQLQAKISKQIEDKVSKQQKEYFLREQLKLIKQELGLEKDEKSAVIDKIVDKINHIHLSPEAEKIVDEQLEKLSLLDQGSPEYHVARTYIESIVELPWGVFSKDRLDIKKAKTILDRDHYGLEDIKNSILEFVSTVIKTGNVNGSILCLVGPPGVGKTSIGKSIAESLNRKFYRFSVGGMVDEAEIKGHRRTYIGAMPGKIIQALKLVQTSNPVIMIDEIDKIGNSFRGDPASALLEVLDPEQNKDFLDHYLDIRYDLSKILFVTTANQLDTIPRPLLDRMEIIHLSGYILEEKLQIAQKYLIPQQLKAHALDNKEITISKNALKFIIDKYAREAGVRTLDKCIRKIMRKVNLKIAEGNKEKVRINENNVESYLGVPIFTTEELYQNEIPGVTLGLAWTSMGGATLYIEAASISNKESGLKLTGQLGDVMKESAEIAYSYIRSLLAKDNTLPAEAKEFFDKNRVHLHVPEGATPKDGPSAGITMALALYSLATNTPIRKGIAMTGELTLTGKVLPIGGVREKTIAARRVGIFELLLPKDNKKDFDRLPDFLKTGITVNYVDYFTDVINYTIKK</sequence>
<dbReference type="InterPro" id="IPR008268">
    <property type="entry name" value="Peptidase_S16_AS"/>
</dbReference>
<comment type="subcellular location">
    <subcellularLocation>
        <location evidence="1 10 11">Cytoplasm</location>
    </subcellularLocation>
</comment>
<dbReference type="PANTHER" id="PTHR43718:SF2">
    <property type="entry name" value="LON PROTEASE HOMOLOG, MITOCHONDRIAL"/>
    <property type="match status" value="1"/>
</dbReference>
<dbReference type="EMBL" id="AXZF01000008">
    <property type="protein sequence ID" value="ERT69879.1"/>
    <property type="molecule type" value="Genomic_DNA"/>
</dbReference>
<feature type="domain" description="Lon N-terminal" evidence="17">
    <location>
        <begin position="22"/>
        <end position="218"/>
    </location>
</feature>
<dbReference type="PROSITE" id="PS51786">
    <property type="entry name" value="LON_PROTEOLYTIC"/>
    <property type="match status" value="1"/>
</dbReference>
<feature type="active site" evidence="10 12">
    <location>
        <position position="699"/>
    </location>
</feature>
<dbReference type="GO" id="GO:0004252">
    <property type="term" value="F:serine-type endopeptidase activity"/>
    <property type="evidence" value="ECO:0007669"/>
    <property type="project" value="UniProtKB-UniRule"/>
</dbReference>
<dbReference type="InterPro" id="IPR054594">
    <property type="entry name" value="Lon_lid"/>
</dbReference>
<dbReference type="InterPro" id="IPR004815">
    <property type="entry name" value="Lon_bac/euk-typ"/>
</dbReference>
<dbReference type="InterPro" id="IPR027417">
    <property type="entry name" value="P-loop_NTPase"/>
</dbReference>
<dbReference type="PRINTS" id="PR00830">
    <property type="entry name" value="ENDOLAPTASE"/>
</dbReference>
<comment type="induction">
    <text evidence="10">By heat shock.</text>
</comment>
<dbReference type="Pfam" id="PF02190">
    <property type="entry name" value="LON_substr_bdg"/>
    <property type="match status" value="1"/>
</dbReference>
<dbReference type="Gene3D" id="2.30.130.40">
    <property type="entry name" value="LON domain-like"/>
    <property type="match status" value="1"/>
</dbReference>
<dbReference type="GO" id="GO:0005737">
    <property type="term" value="C:cytoplasm"/>
    <property type="evidence" value="ECO:0007669"/>
    <property type="project" value="UniProtKB-SubCell"/>
</dbReference>
<dbReference type="HOGENOM" id="CLU_004109_1_0_0"/>
<gene>
    <name evidence="10" type="primary">lon</name>
    <name evidence="18" type="ORF">HMPREF0202_00212</name>
</gene>
<evidence type="ECO:0000259" key="16">
    <source>
        <dbReference type="PROSITE" id="PS51786"/>
    </source>
</evidence>
<dbReference type="InterPro" id="IPR008269">
    <property type="entry name" value="Lon_proteolytic"/>
</dbReference>
<dbReference type="InterPro" id="IPR003111">
    <property type="entry name" value="Lon_prtase_N"/>
</dbReference>
<dbReference type="GO" id="GO:0016887">
    <property type="term" value="F:ATP hydrolysis activity"/>
    <property type="evidence" value="ECO:0007669"/>
    <property type="project" value="UniProtKB-UniRule"/>
</dbReference>
<name>U7VFH0_9FUSO</name>
<keyword evidence="2 10" id="KW-0963">Cytoplasm</keyword>
<keyword evidence="6 10" id="KW-0720">Serine protease</keyword>
<evidence type="ECO:0000313" key="18">
    <source>
        <dbReference type="EMBL" id="ERT69879.1"/>
    </source>
</evidence>
<dbReference type="eggNOG" id="COG0466">
    <property type="taxonomic scope" value="Bacteria"/>
</dbReference>
<dbReference type="SMART" id="SM00382">
    <property type="entry name" value="AAA"/>
    <property type="match status" value="1"/>
</dbReference>
<evidence type="ECO:0000256" key="9">
    <source>
        <dbReference type="ARBA" id="ARBA00050665"/>
    </source>
</evidence>
<comment type="caution">
    <text evidence="18">The sequence shown here is derived from an EMBL/GenBank/DDBJ whole genome shotgun (WGS) entry which is preliminary data.</text>
</comment>
<feature type="active site" evidence="10 12">
    <location>
        <position position="742"/>
    </location>
</feature>
<evidence type="ECO:0000259" key="17">
    <source>
        <dbReference type="PROSITE" id="PS51787"/>
    </source>
</evidence>
<dbReference type="FunFam" id="3.40.50.300:FF:000021">
    <property type="entry name" value="Lon protease homolog"/>
    <property type="match status" value="1"/>
</dbReference>
<dbReference type="AlphaFoldDB" id="U7VFH0"/>
<dbReference type="PANTHER" id="PTHR43718">
    <property type="entry name" value="LON PROTEASE"/>
    <property type="match status" value="1"/>
</dbReference>
<dbReference type="Gene3D" id="1.10.8.60">
    <property type="match status" value="1"/>
</dbReference>
<comment type="function">
    <text evidence="10">ATP-dependent serine protease that mediates the selective degradation of mutant and abnormal proteins as well as certain short-lived regulatory proteins. Required for cellular homeostasis and for survival from DNA damage and developmental changes induced by stress. Degrades polypeptides processively to yield small peptide fragments that are 5 to 10 amino acids long. Binds to DNA in a double-stranded, site-specific manner.</text>
</comment>
<dbReference type="SUPFAM" id="SSF54211">
    <property type="entry name" value="Ribosomal protein S5 domain 2-like"/>
    <property type="match status" value="1"/>
</dbReference>